<dbReference type="HAMAP" id="MF_01609">
    <property type="entry name" value="Glu_cys_ligase_2"/>
    <property type="match status" value="1"/>
</dbReference>
<dbReference type="GO" id="GO:0042398">
    <property type="term" value="P:modified amino acid biosynthetic process"/>
    <property type="evidence" value="ECO:0007669"/>
    <property type="project" value="InterPro"/>
</dbReference>
<protein>
    <recommendedName>
        <fullName evidence="5">Putative glutamate--cysteine ligase 2</fullName>
        <ecNumber evidence="5">6.3.2.2</ecNumber>
    </recommendedName>
    <alternativeName>
        <fullName evidence="5">Gamma-glutamylcysteine synthetase 2</fullName>
        <shortName evidence="5">GCS 2</shortName>
        <shortName evidence="5">Gamma-GCS 2</shortName>
    </alternativeName>
</protein>
<dbReference type="GO" id="GO:0005524">
    <property type="term" value="F:ATP binding"/>
    <property type="evidence" value="ECO:0007669"/>
    <property type="project" value="UniProtKB-KW"/>
</dbReference>
<organism evidence="6 7">
    <name type="scientific">Peterkaempfera bronchialis</name>
    <dbReference type="NCBI Taxonomy" id="2126346"/>
    <lineage>
        <taxon>Bacteria</taxon>
        <taxon>Bacillati</taxon>
        <taxon>Actinomycetota</taxon>
        <taxon>Actinomycetes</taxon>
        <taxon>Kitasatosporales</taxon>
        <taxon>Streptomycetaceae</taxon>
        <taxon>Peterkaempfera</taxon>
    </lineage>
</organism>
<dbReference type="KEGG" id="stri:C7M71_028075"/>
<keyword evidence="2 5" id="KW-0547">Nucleotide-binding</keyword>
<dbReference type="OrthoDB" id="9803842at2"/>
<evidence type="ECO:0000256" key="2">
    <source>
        <dbReference type="ARBA" id="ARBA00022741"/>
    </source>
</evidence>
<evidence type="ECO:0000256" key="5">
    <source>
        <dbReference type="HAMAP-Rule" id="MF_01609"/>
    </source>
</evidence>
<proteinExistence type="inferred from homology"/>
<keyword evidence="3 5" id="KW-0067">ATP-binding</keyword>
<gene>
    <name evidence="6" type="ORF">C7M71_028075</name>
</gene>
<dbReference type="InterPro" id="IPR006336">
    <property type="entry name" value="GCS2"/>
</dbReference>
<evidence type="ECO:0000256" key="4">
    <source>
        <dbReference type="ARBA" id="ARBA00048819"/>
    </source>
</evidence>
<reference evidence="7" key="1">
    <citation type="submission" date="2018-07" db="EMBL/GenBank/DDBJ databases">
        <title>Streptacidiphilus bronchialis DSM 106435 chromosome.</title>
        <authorList>
            <person name="Batra D."/>
            <person name="Gulvik C.A."/>
        </authorList>
    </citation>
    <scope>NUCLEOTIDE SEQUENCE [LARGE SCALE GENOMIC DNA]</scope>
    <source>
        <strain evidence="7">DSM 106435</strain>
    </source>
</reference>
<evidence type="ECO:0000256" key="3">
    <source>
        <dbReference type="ARBA" id="ARBA00022840"/>
    </source>
</evidence>
<keyword evidence="1 5" id="KW-0436">Ligase</keyword>
<dbReference type="PANTHER" id="PTHR36510:SF1">
    <property type="entry name" value="GLUTAMATE--CYSTEINE LIGASE 2-RELATED"/>
    <property type="match status" value="1"/>
</dbReference>
<dbReference type="AlphaFoldDB" id="A0A345T6W9"/>
<dbReference type="GO" id="GO:0004357">
    <property type="term" value="F:glutamate-cysteine ligase activity"/>
    <property type="evidence" value="ECO:0007669"/>
    <property type="project" value="UniProtKB-EC"/>
</dbReference>
<name>A0A345T6W9_9ACTN</name>
<accession>A0A345T6W9</accession>
<dbReference type="InterPro" id="IPR050141">
    <property type="entry name" value="GCL_type2/YbdK_subfam"/>
</dbReference>
<comment type="catalytic activity">
    <reaction evidence="4 5">
        <text>L-cysteine + L-glutamate + ATP = gamma-L-glutamyl-L-cysteine + ADP + phosphate + H(+)</text>
        <dbReference type="Rhea" id="RHEA:13285"/>
        <dbReference type="ChEBI" id="CHEBI:15378"/>
        <dbReference type="ChEBI" id="CHEBI:29985"/>
        <dbReference type="ChEBI" id="CHEBI:30616"/>
        <dbReference type="ChEBI" id="CHEBI:35235"/>
        <dbReference type="ChEBI" id="CHEBI:43474"/>
        <dbReference type="ChEBI" id="CHEBI:58173"/>
        <dbReference type="ChEBI" id="CHEBI:456216"/>
        <dbReference type="EC" id="6.3.2.2"/>
    </reaction>
</comment>
<dbReference type="NCBIfam" id="NF010041">
    <property type="entry name" value="PRK13517.1-1"/>
    <property type="match status" value="1"/>
</dbReference>
<dbReference type="EC" id="6.3.2.2" evidence="5"/>
<dbReference type="Proteomes" id="UP000249340">
    <property type="component" value="Chromosome"/>
</dbReference>
<dbReference type="NCBIfam" id="TIGR02050">
    <property type="entry name" value="gshA_cyan_rel"/>
    <property type="match status" value="1"/>
</dbReference>
<evidence type="ECO:0000256" key="1">
    <source>
        <dbReference type="ARBA" id="ARBA00022598"/>
    </source>
</evidence>
<sequence length="378" mass="40226">MASRPAPQPDGSPLTVGVEEEFLLVDTGLGAAVPCAPEVIEQASARFGAGQVQAELFPTQVEIASAPCTALAELRADLRRLRRGVADAARSAGCRPMASGTAVLAAATPVEVTDKPRYRRMARTFAPIAESQAEGVCGCHVHVGIADRDEAVQVGNALRPWLPALEALAANSPFRHGRDSGYASTRALIWCRWPSAGPAPRFTSAKAYDDAVDALVDSGMLLDRKMVYWYARLSDRYPTIEIRVADVNADLDTVVLFAALARGLCATLLAEVRAGRPVPVVPDELLRAAHWRAAHDGLEGLGVDLVTGRLRPARDLLERLVEHARPGLEAAGDQGTVSTLLSRLHRLGGGSARQRAAYARHGDFREVVDDLAAATATA</sequence>
<dbReference type="PANTHER" id="PTHR36510">
    <property type="entry name" value="GLUTAMATE--CYSTEINE LIGASE 2-RELATED"/>
    <property type="match status" value="1"/>
</dbReference>
<dbReference type="Pfam" id="PF04107">
    <property type="entry name" value="GCS2"/>
    <property type="match status" value="1"/>
</dbReference>
<dbReference type="SUPFAM" id="SSF55931">
    <property type="entry name" value="Glutamine synthetase/guanido kinase"/>
    <property type="match status" value="1"/>
</dbReference>
<comment type="similarity">
    <text evidence="5">Belongs to the glutamate--cysteine ligase type 2 family. YbdK subfamily.</text>
</comment>
<dbReference type="EMBL" id="CP031264">
    <property type="protein sequence ID" value="AXI81724.1"/>
    <property type="molecule type" value="Genomic_DNA"/>
</dbReference>
<comment type="function">
    <text evidence="5">ATP-dependent carboxylate-amine ligase which exhibits weak glutamate--cysteine ligase activity.</text>
</comment>
<keyword evidence="7" id="KW-1185">Reference proteome</keyword>
<dbReference type="Gene3D" id="3.30.590.20">
    <property type="match status" value="1"/>
</dbReference>
<dbReference type="InterPro" id="IPR011793">
    <property type="entry name" value="YbdK"/>
</dbReference>
<evidence type="ECO:0000313" key="6">
    <source>
        <dbReference type="EMBL" id="AXI81724.1"/>
    </source>
</evidence>
<dbReference type="InterPro" id="IPR014746">
    <property type="entry name" value="Gln_synth/guanido_kin_cat_dom"/>
</dbReference>
<evidence type="ECO:0000313" key="7">
    <source>
        <dbReference type="Proteomes" id="UP000249340"/>
    </source>
</evidence>